<comment type="catalytic activity">
    <reaction evidence="16">
        <text>L-seryl-[protein] + ATP = O-phospho-L-seryl-[protein] + ADP + H(+)</text>
        <dbReference type="Rhea" id="RHEA:17989"/>
        <dbReference type="Rhea" id="RHEA-COMP:9863"/>
        <dbReference type="Rhea" id="RHEA-COMP:11604"/>
        <dbReference type="ChEBI" id="CHEBI:15378"/>
        <dbReference type="ChEBI" id="CHEBI:29999"/>
        <dbReference type="ChEBI" id="CHEBI:30616"/>
        <dbReference type="ChEBI" id="CHEBI:83421"/>
        <dbReference type="ChEBI" id="CHEBI:456216"/>
        <dbReference type="EC" id="2.7.11.1"/>
    </reaction>
</comment>
<comment type="catalytic activity">
    <reaction evidence="15">
        <text>L-threonyl-[protein] + ATP = O-phospho-L-threonyl-[protein] + ADP + H(+)</text>
        <dbReference type="Rhea" id="RHEA:46608"/>
        <dbReference type="Rhea" id="RHEA-COMP:11060"/>
        <dbReference type="Rhea" id="RHEA-COMP:11605"/>
        <dbReference type="ChEBI" id="CHEBI:15378"/>
        <dbReference type="ChEBI" id="CHEBI:30013"/>
        <dbReference type="ChEBI" id="CHEBI:30616"/>
        <dbReference type="ChEBI" id="CHEBI:61977"/>
        <dbReference type="ChEBI" id="CHEBI:456216"/>
        <dbReference type="EC" id="2.7.11.1"/>
    </reaction>
</comment>
<feature type="region of interest" description="Disordered" evidence="19">
    <location>
        <begin position="982"/>
        <end position="1104"/>
    </location>
</feature>
<keyword evidence="10 17" id="KW-0547">Nucleotide-binding</keyword>
<comment type="similarity">
    <text evidence="3">Belongs to the protein kinase superfamily. AGC Ser/Thr protein kinase family. DMPK subfamily.</text>
</comment>
<dbReference type="Gene3D" id="3.30.200.20">
    <property type="entry name" value="Phosphorylase Kinase, domain 1"/>
    <property type="match status" value="1"/>
</dbReference>
<dbReference type="InterPro" id="IPR000961">
    <property type="entry name" value="AGC-kinase_C"/>
</dbReference>
<dbReference type="SMART" id="SM00220">
    <property type="entry name" value="S_TKc"/>
    <property type="match status" value="1"/>
</dbReference>
<feature type="compositionally biased region" description="Basic and acidic residues" evidence="19">
    <location>
        <begin position="499"/>
        <end position="518"/>
    </location>
</feature>
<dbReference type="GO" id="GO:0005524">
    <property type="term" value="F:ATP binding"/>
    <property type="evidence" value="ECO:0007669"/>
    <property type="project" value="UniProtKB-UniRule"/>
</dbReference>
<dbReference type="EC" id="2.7.11.1" evidence="4"/>
<dbReference type="PANTHER" id="PTHR22988">
    <property type="entry name" value="MYOTONIC DYSTROPHY S/T KINASE-RELATED"/>
    <property type="match status" value="1"/>
</dbReference>
<keyword evidence="11" id="KW-0418">Kinase</keyword>
<evidence type="ECO:0000256" key="7">
    <source>
        <dbReference type="ARBA" id="ARBA00022553"/>
    </source>
</evidence>
<dbReference type="InterPro" id="IPR008271">
    <property type="entry name" value="Ser/Thr_kinase_AS"/>
</dbReference>
<dbReference type="FunFam" id="3.30.200.20:FF:000017">
    <property type="entry name" value="Non-specific serine/threonine protein kinase"/>
    <property type="match status" value="1"/>
</dbReference>
<dbReference type="InterPro" id="IPR050839">
    <property type="entry name" value="Rho-assoc_Ser/Thr_Kinase"/>
</dbReference>
<proteinExistence type="inferred from homology"/>
<dbReference type="Gene3D" id="1.10.510.10">
    <property type="entry name" value="Transferase(Phosphotransferase) domain 1"/>
    <property type="match status" value="1"/>
</dbReference>
<evidence type="ECO:0000256" key="10">
    <source>
        <dbReference type="ARBA" id="ARBA00022741"/>
    </source>
</evidence>
<feature type="region of interest" description="Disordered" evidence="19">
    <location>
        <begin position="1549"/>
        <end position="1571"/>
    </location>
</feature>
<evidence type="ECO:0000256" key="12">
    <source>
        <dbReference type="ARBA" id="ARBA00022840"/>
    </source>
</evidence>
<evidence type="ECO:0000256" key="18">
    <source>
        <dbReference type="SAM" id="Coils"/>
    </source>
</evidence>
<dbReference type="InterPro" id="IPR011009">
    <property type="entry name" value="Kinase-like_dom_sf"/>
</dbReference>
<keyword evidence="6" id="KW-0723">Serine/threonine-protein kinase</keyword>
<feature type="region of interest" description="Disordered" evidence="19">
    <location>
        <begin position="1495"/>
        <end position="1534"/>
    </location>
</feature>
<evidence type="ECO:0000256" key="17">
    <source>
        <dbReference type="PROSITE-ProRule" id="PRU10141"/>
    </source>
</evidence>
<feature type="region of interest" description="Disordered" evidence="19">
    <location>
        <begin position="486"/>
        <end position="518"/>
    </location>
</feature>
<feature type="compositionally biased region" description="Basic residues" evidence="19">
    <location>
        <begin position="1659"/>
        <end position="1678"/>
    </location>
</feature>
<feature type="domain" description="Protein kinase" evidence="20">
    <location>
        <begin position="140"/>
        <end position="408"/>
    </location>
</feature>
<dbReference type="Proteomes" id="UP000075882">
    <property type="component" value="Unassembled WGS sequence"/>
</dbReference>
<dbReference type="InterPro" id="IPR031597">
    <property type="entry name" value="KELK"/>
</dbReference>
<dbReference type="Pfam" id="PF15796">
    <property type="entry name" value="KELK"/>
    <property type="match status" value="1"/>
</dbReference>
<evidence type="ECO:0000256" key="11">
    <source>
        <dbReference type="ARBA" id="ARBA00022777"/>
    </source>
</evidence>
<dbReference type="FunFam" id="1.10.510.10:FF:000014">
    <property type="entry name" value="Non-specific serine/threonine protein kinase"/>
    <property type="match status" value="1"/>
</dbReference>
<dbReference type="Pfam" id="PF00069">
    <property type="entry name" value="Pkinase"/>
    <property type="match status" value="1"/>
</dbReference>
<accession>A0A8W7P7K0</accession>
<feature type="compositionally biased region" description="Basic and acidic residues" evidence="19">
    <location>
        <begin position="1024"/>
        <end position="1038"/>
    </location>
</feature>
<feature type="compositionally biased region" description="Low complexity" evidence="19">
    <location>
        <begin position="1043"/>
        <end position="1065"/>
    </location>
</feature>
<keyword evidence="8" id="KW-0808">Transferase</keyword>
<dbReference type="GO" id="GO:0005737">
    <property type="term" value="C:cytoplasm"/>
    <property type="evidence" value="ECO:0007669"/>
    <property type="project" value="UniProtKB-SubCell"/>
</dbReference>
<dbReference type="GO" id="GO:0046872">
    <property type="term" value="F:metal ion binding"/>
    <property type="evidence" value="ECO:0007669"/>
    <property type="project" value="UniProtKB-KW"/>
</dbReference>
<evidence type="ECO:0000256" key="13">
    <source>
        <dbReference type="ARBA" id="ARBA00022842"/>
    </source>
</evidence>
<feature type="region of interest" description="Disordered" evidence="19">
    <location>
        <begin position="1248"/>
        <end position="1318"/>
    </location>
</feature>
<dbReference type="PROSITE" id="PS50011">
    <property type="entry name" value="PROTEIN_KINASE_DOM"/>
    <property type="match status" value="1"/>
</dbReference>
<evidence type="ECO:0000256" key="19">
    <source>
        <dbReference type="SAM" id="MobiDB-lite"/>
    </source>
</evidence>
<dbReference type="SUPFAM" id="SSF56112">
    <property type="entry name" value="Protein kinase-like (PK-like)"/>
    <property type="match status" value="1"/>
</dbReference>
<evidence type="ECO:0000259" key="20">
    <source>
        <dbReference type="PROSITE" id="PS50011"/>
    </source>
</evidence>
<evidence type="ECO:0000256" key="4">
    <source>
        <dbReference type="ARBA" id="ARBA00012513"/>
    </source>
</evidence>
<dbReference type="InterPro" id="IPR017892">
    <property type="entry name" value="Pkinase_C"/>
</dbReference>
<evidence type="ECO:0000256" key="3">
    <source>
        <dbReference type="ARBA" id="ARBA00005719"/>
    </source>
</evidence>
<comment type="cofactor">
    <cofactor evidence="1">
        <name>Mg(2+)</name>
        <dbReference type="ChEBI" id="CHEBI:18420"/>
    </cofactor>
</comment>
<evidence type="ECO:0000256" key="5">
    <source>
        <dbReference type="ARBA" id="ARBA00022490"/>
    </source>
</evidence>
<feature type="compositionally biased region" description="Low complexity" evidence="19">
    <location>
        <begin position="1308"/>
        <end position="1318"/>
    </location>
</feature>
<evidence type="ECO:0000256" key="2">
    <source>
        <dbReference type="ARBA" id="ARBA00004496"/>
    </source>
</evidence>
<organism evidence="22">
    <name type="scientific">Anopheles coluzzii</name>
    <name type="common">African malaria mosquito</name>
    <dbReference type="NCBI Taxonomy" id="1518534"/>
    <lineage>
        <taxon>Eukaryota</taxon>
        <taxon>Metazoa</taxon>
        <taxon>Ecdysozoa</taxon>
        <taxon>Arthropoda</taxon>
        <taxon>Hexapoda</taxon>
        <taxon>Insecta</taxon>
        <taxon>Pterygota</taxon>
        <taxon>Neoptera</taxon>
        <taxon>Endopterygota</taxon>
        <taxon>Diptera</taxon>
        <taxon>Nematocera</taxon>
        <taxon>Culicoidea</taxon>
        <taxon>Culicidae</taxon>
        <taxon>Anophelinae</taxon>
        <taxon>Anopheles</taxon>
    </lineage>
</organism>
<feature type="coiled-coil region" evidence="18">
    <location>
        <begin position="565"/>
        <end position="697"/>
    </location>
</feature>
<evidence type="ECO:0000256" key="14">
    <source>
        <dbReference type="ARBA" id="ARBA00023054"/>
    </source>
</evidence>
<feature type="compositionally biased region" description="Basic and acidic residues" evidence="19">
    <location>
        <begin position="1067"/>
        <end position="1093"/>
    </location>
</feature>
<keyword evidence="9" id="KW-0479">Metal-binding</keyword>
<keyword evidence="12 17" id="KW-0067">ATP-binding</keyword>
<feature type="compositionally biased region" description="Low complexity" evidence="19">
    <location>
        <begin position="1613"/>
        <end position="1647"/>
    </location>
</feature>
<feature type="compositionally biased region" description="Polar residues" evidence="19">
    <location>
        <begin position="1588"/>
        <end position="1600"/>
    </location>
</feature>
<keyword evidence="13" id="KW-0460">Magnesium</keyword>
<protein>
    <recommendedName>
        <fullName evidence="4">non-specific serine/threonine protein kinase</fullName>
        <ecNumber evidence="4">2.7.11.1</ecNumber>
    </recommendedName>
</protein>
<keyword evidence="5" id="KW-0963">Cytoplasm</keyword>
<evidence type="ECO:0000313" key="22">
    <source>
        <dbReference type="EnsemblMetazoa" id="ACOM026591-PA.1"/>
    </source>
</evidence>
<evidence type="ECO:0000256" key="6">
    <source>
        <dbReference type="ARBA" id="ARBA00022527"/>
    </source>
</evidence>
<dbReference type="PROSITE" id="PS00107">
    <property type="entry name" value="PROTEIN_KINASE_ATP"/>
    <property type="match status" value="1"/>
</dbReference>
<feature type="region of interest" description="Disordered" evidence="19">
    <location>
        <begin position="1583"/>
        <end position="1678"/>
    </location>
</feature>
<dbReference type="Pfam" id="PF00433">
    <property type="entry name" value="Pkinase_C"/>
    <property type="match status" value="1"/>
</dbReference>
<feature type="binding site" evidence="17">
    <location>
        <position position="169"/>
    </location>
    <ligand>
        <name>ATP</name>
        <dbReference type="ChEBI" id="CHEBI:30616"/>
    </ligand>
</feature>
<dbReference type="InterPro" id="IPR000719">
    <property type="entry name" value="Prot_kinase_dom"/>
</dbReference>
<comment type="subcellular location">
    <subcellularLocation>
        <location evidence="2">Cytoplasm</location>
    </subcellularLocation>
</comment>
<dbReference type="GO" id="GO:0004674">
    <property type="term" value="F:protein serine/threonine kinase activity"/>
    <property type="evidence" value="ECO:0007669"/>
    <property type="project" value="UniProtKB-KW"/>
</dbReference>
<evidence type="ECO:0000256" key="8">
    <source>
        <dbReference type="ARBA" id="ARBA00022679"/>
    </source>
</evidence>
<dbReference type="GO" id="GO:0031032">
    <property type="term" value="P:actomyosin structure organization"/>
    <property type="evidence" value="ECO:0007669"/>
    <property type="project" value="TreeGrafter"/>
</dbReference>
<feature type="compositionally biased region" description="Polar residues" evidence="19">
    <location>
        <begin position="1508"/>
        <end position="1523"/>
    </location>
</feature>
<dbReference type="CDD" id="cd05597">
    <property type="entry name" value="STKc_DMPK_like"/>
    <property type="match status" value="1"/>
</dbReference>
<evidence type="ECO:0000256" key="1">
    <source>
        <dbReference type="ARBA" id="ARBA00001946"/>
    </source>
</evidence>
<name>A0A8W7P7K0_ANOCL</name>
<feature type="coiled-coil region" evidence="18">
    <location>
        <begin position="746"/>
        <end position="780"/>
    </location>
</feature>
<dbReference type="SMART" id="SM00133">
    <property type="entry name" value="S_TK_X"/>
    <property type="match status" value="1"/>
</dbReference>
<dbReference type="VEuPathDB" id="VectorBase:ACON2_032766"/>
<dbReference type="EnsemblMetazoa" id="ACOM026591-RA">
    <property type="protein sequence ID" value="ACOM026591-PA.1"/>
    <property type="gene ID" value="ACOM026591"/>
</dbReference>
<dbReference type="GO" id="GO:0005856">
    <property type="term" value="C:cytoskeleton"/>
    <property type="evidence" value="ECO:0007669"/>
    <property type="project" value="TreeGrafter"/>
</dbReference>
<dbReference type="PROSITE" id="PS51285">
    <property type="entry name" value="AGC_KINASE_CTER"/>
    <property type="match status" value="1"/>
</dbReference>
<evidence type="ECO:0000259" key="21">
    <source>
        <dbReference type="PROSITE" id="PS51285"/>
    </source>
</evidence>
<keyword evidence="7" id="KW-0597">Phosphoprotein</keyword>
<dbReference type="PROSITE" id="PS00108">
    <property type="entry name" value="PROTEIN_KINASE_ST"/>
    <property type="match status" value="1"/>
</dbReference>
<keyword evidence="14 18" id="KW-0175">Coiled coil</keyword>
<feature type="domain" description="AGC-kinase C-terminal" evidence="21">
    <location>
        <begin position="409"/>
        <end position="479"/>
    </location>
</feature>
<sequence>MASDQKDVLAGLNLSKLSVQSPAARLKELESLILDQVTGSSGTNNNFSSNGSNGTTTANNTTTTTSSPLFGTILSGVVAAAGLSAEKFLSVETMLDCLVVLYDECCNSSLRREKTVSDFIELMKSVVQSVKQLRLSRDDFEVLKVIGRGAFGEVCVVRMHHTSQIYAMKILNKWEMLKRAETACFREERDVLVFGDRRWITNLHYAFQDDINLYLIMDYYCGGDLLTLLSKFEDRLPEDMARFYIAEMVLAIHSIHELKYVHRDIKPDNIVLDASGHVRLADFGSCLRLGPQGTVQSNVAVGTPDYISPEILRAMEDGQGKYGPECDWWSLGVCMYEMLFGETPFYAESLVETYGKIMNHKNSFDFPNDDDEFGVSEQAKDLIRRLICAPEYRLGQNGIDDFKAHPWFEGISWDTIRNGQAPYIPEVSSPTDTSNFDVDDTDIKLSDAVPPTTNPAFSGHHLPFVGFTFTKDSSLSDVGRLSRAITSTNSASQPLPPLKLEKHGSEEKQRLSPDSTRKLQDEINILTKRNCELESQIKSFERVGAMSVGTAAAGDSVDGQVDAKIKENEKMIRLLRQEKEDLAKEHQDALDRLKQQDKELKDALEQRKLAMAEYTEVTDKLSDLRQQKQKLSRQVRDKEEELEVTMQKVDTLRSELRKTDKLRREQDARIQDLISELNRERQQRERSEECYRQLQMEARSRSSSELGSSNSLGISSSDSIRLEIDRLEVEYSEKINQQQTRYNIEISALRDQLNEADNHREMLQRELQQAREKLDSSRLESLTDSEETILELRKRHEREKKILLDDNRKLITDLEMISESNRRLTAERLQMESEYEDLRNRRQAFSQWERQIAEIIQWVSDEKDARGYLQALATKMTEELEYLKHTGPLNHNASDNKNWRNRRSQKLDKMELLNLQSSLQNEIQAKAVISEELTRTRTDLVAAQKDLRETRQICESIGSELKRKESVIKELQQRLESNEGLPLPVMQSWSHGEGSTASSRRSTSSIRGFGANLNEPLFGGRPRSSREVEMRDVLETVRKQQLTSAPSATSTHSTASTTTTTNTTAYDDDRLVENLLNDVRRSEENNRPTEGGKAKSGTLTGATDELTEFERAVLNKYIRELQETAGAGSTVQANDQGDDSSVRDNRLRTMGGVELDENANPLAGVAATPDAAQPKSPHTSEEAAGMVDNEDEDLPVTASTNPQVVTHADASTLTSTGTTSSISSSNNCTTTALSISNCSNIIAANNNSNERIGNQSKGDERNAKPSDPMEGDANTNNDHNSVAAPSISCSTNTTTTTNDNAAQRWSEAESATTTAASSTMATMGAPAAATSAAGGGDATVARETMAANRSRAMRHRCNNNKLEQCCSCHNRKVTTTITTTTTTTTIRTTDDIGAEQQQQQQQQRYRCCAAAQDELIEPPHVTTITTIDHATLIPRSILPVANGGSSCPGAAAAAALIALPSPTTEPSVTGSSPSVEQVNDLVALLTPPVTPQLVARDEQESEEESPYSIANTDSANVENTPTGVATEEEHDESSMPLLLDSAEQIPSPAVHEEEEEEEEHISYPITPKIEDSEPAATVPLIEDGEPNVTATDITNPSTTPGGEIIRSNGIIPSRSRSLSSLHASSSASRSSSCSSPAPEANAPAELSKSATVAMLTFQRNRRKGSGRKRKKRRDRHRK</sequence>
<feature type="coiled-coil region" evidence="18">
    <location>
        <begin position="814"/>
        <end position="841"/>
    </location>
</feature>
<evidence type="ECO:0000256" key="16">
    <source>
        <dbReference type="ARBA" id="ARBA00048679"/>
    </source>
</evidence>
<evidence type="ECO:0000256" key="15">
    <source>
        <dbReference type="ARBA" id="ARBA00047899"/>
    </source>
</evidence>
<feature type="compositionally biased region" description="Low complexity" evidence="19">
    <location>
        <begin position="995"/>
        <end position="1005"/>
    </location>
</feature>
<evidence type="ECO:0000256" key="9">
    <source>
        <dbReference type="ARBA" id="ARBA00022723"/>
    </source>
</evidence>
<dbReference type="PANTHER" id="PTHR22988:SF66">
    <property type="entry name" value="SERINE_THREONINE-PROTEIN KINASE GENGHIS KHAN"/>
    <property type="match status" value="1"/>
</dbReference>
<reference evidence="22" key="1">
    <citation type="submission" date="2022-08" db="UniProtKB">
        <authorList>
            <consortium name="EnsemblMetazoa"/>
        </authorList>
    </citation>
    <scope>IDENTIFICATION</scope>
</reference>
<dbReference type="InterPro" id="IPR017441">
    <property type="entry name" value="Protein_kinase_ATP_BS"/>
</dbReference>
<feature type="coiled-coil region" evidence="18">
    <location>
        <begin position="954"/>
        <end position="981"/>
    </location>
</feature>